<feature type="region of interest" description="Disordered" evidence="1">
    <location>
        <begin position="56"/>
        <end position="83"/>
    </location>
</feature>
<name>A0A329RU62_9STRA</name>
<evidence type="ECO:0000256" key="1">
    <source>
        <dbReference type="SAM" id="MobiDB-lite"/>
    </source>
</evidence>
<evidence type="ECO:0000313" key="2">
    <source>
        <dbReference type="EMBL" id="RAW26668.1"/>
    </source>
</evidence>
<dbReference type="EMBL" id="MJFZ01000628">
    <property type="protein sequence ID" value="RAW26668.1"/>
    <property type="molecule type" value="Genomic_DNA"/>
</dbReference>
<feature type="compositionally biased region" description="Polar residues" evidence="1">
    <location>
        <begin position="72"/>
        <end position="83"/>
    </location>
</feature>
<sequence>MSQGLTSGSPGMTLEHAAFPHLTRVDWEALHRLAVVSGVAFVTSLLSSVTPDQQRQAAQGFMERELADANRRASTPSRSSMTDIVKLETSTYSGVGPIEPLVPEG</sequence>
<evidence type="ECO:0000313" key="3">
    <source>
        <dbReference type="Proteomes" id="UP000251314"/>
    </source>
</evidence>
<comment type="caution">
    <text evidence="2">The sequence shown here is derived from an EMBL/GenBank/DDBJ whole genome shotgun (WGS) entry which is preliminary data.</text>
</comment>
<dbReference type="VEuPathDB" id="FungiDB:PC110_g16932"/>
<reference evidence="2 3" key="1">
    <citation type="submission" date="2018-01" db="EMBL/GenBank/DDBJ databases">
        <title>Draft genome of the strawberry crown rot pathogen Phytophthora cactorum.</title>
        <authorList>
            <person name="Armitage A.D."/>
            <person name="Lysoe E."/>
            <person name="Nellist C.F."/>
            <person name="Harrison R.J."/>
            <person name="Brurberg M.B."/>
        </authorList>
    </citation>
    <scope>NUCLEOTIDE SEQUENCE [LARGE SCALE GENOMIC DNA]</scope>
    <source>
        <strain evidence="2 3">10300</strain>
    </source>
</reference>
<keyword evidence="3" id="KW-1185">Reference proteome</keyword>
<protein>
    <submittedName>
        <fullName evidence="2">Uncharacterized protein</fullName>
    </submittedName>
</protein>
<accession>A0A329RU62</accession>
<dbReference type="OrthoDB" id="112804at2759"/>
<dbReference type="AlphaFoldDB" id="A0A329RU62"/>
<proteinExistence type="predicted"/>
<gene>
    <name evidence="2" type="ORF">PC110_g16932</name>
</gene>
<feature type="compositionally biased region" description="Basic and acidic residues" evidence="1">
    <location>
        <begin position="62"/>
        <end position="71"/>
    </location>
</feature>
<dbReference type="Proteomes" id="UP000251314">
    <property type="component" value="Unassembled WGS sequence"/>
</dbReference>
<organism evidence="2 3">
    <name type="scientific">Phytophthora cactorum</name>
    <dbReference type="NCBI Taxonomy" id="29920"/>
    <lineage>
        <taxon>Eukaryota</taxon>
        <taxon>Sar</taxon>
        <taxon>Stramenopiles</taxon>
        <taxon>Oomycota</taxon>
        <taxon>Peronosporomycetes</taxon>
        <taxon>Peronosporales</taxon>
        <taxon>Peronosporaceae</taxon>
        <taxon>Phytophthora</taxon>
    </lineage>
</organism>